<dbReference type="AlphaFoldDB" id="A0A834T296"/>
<protein>
    <submittedName>
        <fullName evidence="1">Uncharacterized protein</fullName>
    </submittedName>
</protein>
<dbReference type="Proteomes" id="UP000634136">
    <property type="component" value="Unassembled WGS sequence"/>
</dbReference>
<accession>A0A834T296</accession>
<dbReference type="EMBL" id="JAAIUW010000010">
    <property type="protein sequence ID" value="KAF7813838.1"/>
    <property type="molecule type" value="Genomic_DNA"/>
</dbReference>
<comment type="caution">
    <text evidence="1">The sequence shown here is derived from an EMBL/GenBank/DDBJ whole genome shotgun (WGS) entry which is preliminary data.</text>
</comment>
<keyword evidence="2" id="KW-1185">Reference proteome</keyword>
<reference evidence="1" key="1">
    <citation type="submission" date="2020-09" db="EMBL/GenBank/DDBJ databases">
        <title>Genome-Enabled Discovery of Anthraquinone Biosynthesis in Senna tora.</title>
        <authorList>
            <person name="Kang S.-H."/>
            <person name="Pandey R.P."/>
            <person name="Lee C.-M."/>
            <person name="Sim J.-S."/>
            <person name="Jeong J.-T."/>
            <person name="Choi B.-S."/>
            <person name="Jung M."/>
            <person name="Ginzburg D."/>
            <person name="Zhao K."/>
            <person name="Won S.Y."/>
            <person name="Oh T.-J."/>
            <person name="Yu Y."/>
            <person name="Kim N.-H."/>
            <person name="Lee O.R."/>
            <person name="Lee T.-H."/>
            <person name="Bashyal P."/>
            <person name="Kim T.-S."/>
            <person name="Lee W.-H."/>
            <person name="Kawkins C."/>
            <person name="Kim C.-K."/>
            <person name="Kim J.S."/>
            <person name="Ahn B.O."/>
            <person name="Rhee S.Y."/>
            <person name="Sohng J.K."/>
        </authorList>
    </citation>
    <scope>NUCLEOTIDE SEQUENCE</scope>
    <source>
        <tissue evidence="1">Leaf</tissue>
    </source>
</reference>
<evidence type="ECO:0000313" key="1">
    <source>
        <dbReference type="EMBL" id="KAF7813838.1"/>
    </source>
</evidence>
<proteinExistence type="predicted"/>
<gene>
    <name evidence="1" type="ORF">G2W53_034814</name>
</gene>
<evidence type="ECO:0000313" key="2">
    <source>
        <dbReference type="Proteomes" id="UP000634136"/>
    </source>
</evidence>
<organism evidence="1 2">
    <name type="scientific">Senna tora</name>
    <dbReference type="NCBI Taxonomy" id="362788"/>
    <lineage>
        <taxon>Eukaryota</taxon>
        <taxon>Viridiplantae</taxon>
        <taxon>Streptophyta</taxon>
        <taxon>Embryophyta</taxon>
        <taxon>Tracheophyta</taxon>
        <taxon>Spermatophyta</taxon>
        <taxon>Magnoliopsida</taxon>
        <taxon>eudicotyledons</taxon>
        <taxon>Gunneridae</taxon>
        <taxon>Pentapetalae</taxon>
        <taxon>rosids</taxon>
        <taxon>fabids</taxon>
        <taxon>Fabales</taxon>
        <taxon>Fabaceae</taxon>
        <taxon>Caesalpinioideae</taxon>
        <taxon>Cassia clade</taxon>
        <taxon>Senna</taxon>
    </lineage>
</organism>
<name>A0A834T296_9FABA</name>
<sequence length="37" mass="4162">MAEAHANMPLCIEKEKSEGLQPHKAYLKCAHGPWRGE</sequence>